<dbReference type="InterPro" id="IPR032811">
    <property type="entry name" value="Put_conjugal_transfer"/>
</dbReference>
<feature type="chain" id="PRO_5033055014" evidence="1">
    <location>
        <begin position="25"/>
        <end position="402"/>
    </location>
</feature>
<evidence type="ECO:0000313" key="3">
    <source>
        <dbReference type="Proteomes" id="UP000461443"/>
    </source>
</evidence>
<sequence>MKRSGITQVFLSAGLLAAIPPALAAGNWTEARNDAMGGTGVSSSHYGAAALVNPALLTGFGDEDDISIILPAAGGRVSDPDNLQDGIDNVQSAWDNLENEVNNGTGTPDSVKKFSNALRDISGDKGKAEAGVAGVITVPNHVLPFALVAKGWAKASVKAKVTDRDLAYLDAVQAGLVRPAGEDLDQLTSRAEGLAALVTEYGVAVAHPFNLAGRDISVGITPKLQRVATYNYNAIINHYDKADFRNAEYRRAENGANIDFGLSANITPDWIAGLAAQNLVARSVDTKEVNGSQDSFKIRPQVTAGTSWSNGLVTGAIDIDLTPASGFASQEKNQYAGVGAEINAWSWVQLRAGYRADMRHGDNNVVTAGIGLSPFGRVHLDVTGLVGNDRTYGAIAQLSYTF</sequence>
<reference evidence="2 3" key="1">
    <citation type="submission" date="2019-12" db="EMBL/GenBank/DDBJ databases">
        <authorList>
            <person name="Lee S.D."/>
        </authorList>
    </citation>
    <scope>NUCLEOTIDE SEQUENCE [LARGE SCALE GENOMIC DNA]</scope>
    <source>
        <strain evidence="2 3">SAP-6</strain>
    </source>
</reference>
<dbReference type="Gene3D" id="2.40.160.60">
    <property type="entry name" value="Outer membrane protein transport protein (OMPP1/FadL/TodX)"/>
    <property type="match status" value="1"/>
</dbReference>
<evidence type="ECO:0000256" key="1">
    <source>
        <dbReference type="SAM" id="SignalP"/>
    </source>
</evidence>
<dbReference type="RefSeq" id="WP_162364165.1">
    <property type="nucleotide sequence ID" value="NZ_WUBS01000001.1"/>
</dbReference>
<proteinExistence type="predicted"/>
<evidence type="ECO:0000313" key="2">
    <source>
        <dbReference type="EMBL" id="NDL61495.1"/>
    </source>
</evidence>
<keyword evidence="1" id="KW-0732">Signal</keyword>
<accession>A0A845SJI8</accession>
<dbReference type="Proteomes" id="UP000461443">
    <property type="component" value="Unassembled WGS sequence"/>
</dbReference>
<dbReference type="EMBL" id="WUBS01000001">
    <property type="protein sequence ID" value="NDL61495.1"/>
    <property type="molecule type" value="Genomic_DNA"/>
</dbReference>
<protein>
    <submittedName>
        <fullName evidence="2">Conjugal transfer protein TraF</fullName>
    </submittedName>
</protein>
<keyword evidence="3" id="KW-1185">Reference proteome</keyword>
<gene>
    <name evidence="2" type="ORF">GRH90_01770</name>
</gene>
<dbReference type="AlphaFoldDB" id="A0A845SJI8"/>
<dbReference type="Pfam" id="PF13729">
    <property type="entry name" value="TraF_2"/>
    <property type="match status" value="1"/>
</dbReference>
<feature type="signal peptide" evidence="1">
    <location>
        <begin position="1"/>
        <end position="24"/>
    </location>
</feature>
<organism evidence="2 3">
    <name type="scientific">Acerihabitans arboris</name>
    <dbReference type="NCBI Taxonomy" id="2691583"/>
    <lineage>
        <taxon>Bacteria</taxon>
        <taxon>Pseudomonadati</taxon>
        <taxon>Pseudomonadota</taxon>
        <taxon>Gammaproteobacteria</taxon>
        <taxon>Enterobacterales</taxon>
        <taxon>Pectobacteriaceae</taxon>
        <taxon>Acerihabitans</taxon>
    </lineage>
</organism>
<comment type="caution">
    <text evidence="2">The sequence shown here is derived from an EMBL/GenBank/DDBJ whole genome shotgun (WGS) entry which is preliminary data.</text>
</comment>
<reference evidence="2 3" key="2">
    <citation type="submission" date="2020-02" db="EMBL/GenBank/DDBJ databases">
        <title>The new genus of Enterobacteriales.</title>
        <authorList>
            <person name="Kim I.S."/>
        </authorList>
    </citation>
    <scope>NUCLEOTIDE SEQUENCE [LARGE SCALE GENOMIC DNA]</scope>
    <source>
        <strain evidence="2 3">SAP-6</strain>
    </source>
</reference>
<name>A0A845SJI8_9GAMM</name>